<sequence>MVHLWRGGESHTINTHPVEDRSSFCPQEWVATEIMVPAARPKTKSVIKCGFEWSSTQQLWRNFNESSQQLRLESLAFLCLSCVVDMNRFDRAKPFVAVIFLQAGFAGMDILSKAALNQGMSNYVLVVYRHAVATVVIAPFAAVLDKKLRPKMTLSIFIKLVALSLLEPVIDQNLYFLGMKYTTATFAAAICNVLPAITFIIAWIVRLEKVKIGSLHSQAKVAGTIATVAGAMLMTLMKGPLIEFFRIKGKAYHENGTSGFDLHSSIKGALMITVGCFSWACFMILQAITLKSYPVELSLTAWICLLGTIEGTVVALVAEKGEPSVWAINWDMKLLAAVYSGIFCSGLAYYIQGIVMKDRGPVFVTAFSPLCMVIVAVMSSIIWAEQMHLGRILGAIVIVAGLYLVVWGKSKDYKTSSPPADEQTIPVKQTTVA</sequence>
<evidence type="ECO:0000256" key="4">
    <source>
        <dbReference type="ARBA" id="ARBA00022989"/>
    </source>
</evidence>
<dbReference type="OrthoDB" id="1728340at2759"/>
<proteinExistence type="inferred from homology"/>
<reference evidence="9" key="1">
    <citation type="journal article" date="2020" name="bioRxiv">
        <title>Hybrid origin of Populus tomentosa Carr. identified through genome sequencing and phylogenomic analysis.</title>
        <authorList>
            <person name="An X."/>
            <person name="Gao K."/>
            <person name="Chen Z."/>
            <person name="Li J."/>
            <person name="Yang X."/>
            <person name="Yang X."/>
            <person name="Zhou J."/>
            <person name="Guo T."/>
            <person name="Zhao T."/>
            <person name="Huang S."/>
            <person name="Miao D."/>
            <person name="Khan W.U."/>
            <person name="Rao P."/>
            <person name="Ye M."/>
            <person name="Lei B."/>
            <person name="Liao W."/>
            <person name="Wang J."/>
            <person name="Ji L."/>
            <person name="Li Y."/>
            <person name="Guo B."/>
            <person name="Mustafa N.S."/>
            <person name="Li S."/>
            <person name="Yun Q."/>
            <person name="Keller S.R."/>
            <person name="Mao J."/>
            <person name="Zhang R."/>
            <person name="Strauss S.H."/>
        </authorList>
    </citation>
    <scope>NUCLEOTIDE SEQUENCE</scope>
    <source>
        <strain evidence="9">GM15</strain>
        <tissue evidence="9">Leaf</tissue>
    </source>
</reference>
<evidence type="ECO:0000256" key="2">
    <source>
        <dbReference type="ARBA" id="ARBA00007635"/>
    </source>
</evidence>
<keyword evidence="10" id="KW-1185">Reference proteome</keyword>
<gene>
    <name evidence="9" type="ORF">POTOM_022898</name>
</gene>
<feature type="transmembrane region" description="Helical" evidence="7">
    <location>
        <begin position="156"/>
        <end position="178"/>
    </location>
</feature>
<name>A0A8X8D0D0_POPTO</name>
<feature type="transmembrane region" description="Helical" evidence="7">
    <location>
        <begin position="266"/>
        <end position="285"/>
    </location>
</feature>
<keyword evidence="4 7" id="KW-1133">Transmembrane helix</keyword>
<feature type="transmembrane region" description="Helical" evidence="7">
    <location>
        <begin position="362"/>
        <end position="383"/>
    </location>
</feature>
<evidence type="ECO:0000313" key="10">
    <source>
        <dbReference type="Proteomes" id="UP000886885"/>
    </source>
</evidence>
<dbReference type="Pfam" id="PF00892">
    <property type="entry name" value="EamA"/>
    <property type="match status" value="2"/>
</dbReference>
<feature type="domain" description="EamA" evidence="8">
    <location>
        <begin position="103"/>
        <end position="235"/>
    </location>
</feature>
<dbReference type="InterPro" id="IPR030184">
    <property type="entry name" value="WAT1-related"/>
</dbReference>
<dbReference type="GO" id="GO:0016020">
    <property type="term" value="C:membrane"/>
    <property type="evidence" value="ECO:0007669"/>
    <property type="project" value="UniProtKB-SubCell"/>
</dbReference>
<feature type="transmembrane region" description="Helical" evidence="7">
    <location>
        <begin position="184"/>
        <end position="205"/>
    </location>
</feature>
<keyword evidence="5 7" id="KW-0472">Membrane</keyword>
<evidence type="ECO:0000256" key="5">
    <source>
        <dbReference type="ARBA" id="ARBA00023136"/>
    </source>
</evidence>
<evidence type="ECO:0000256" key="1">
    <source>
        <dbReference type="ARBA" id="ARBA00004141"/>
    </source>
</evidence>
<evidence type="ECO:0000259" key="8">
    <source>
        <dbReference type="Pfam" id="PF00892"/>
    </source>
</evidence>
<feature type="domain" description="EamA" evidence="8">
    <location>
        <begin position="267"/>
        <end position="406"/>
    </location>
</feature>
<evidence type="ECO:0000256" key="6">
    <source>
        <dbReference type="SAM" id="MobiDB-lite"/>
    </source>
</evidence>
<comment type="caution">
    <text evidence="9">The sequence shown here is derived from an EMBL/GenBank/DDBJ whole genome shotgun (WGS) entry which is preliminary data.</text>
</comment>
<evidence type="ECO:0000313" key="9">
    <source>
        <dbReference type="EMBL" id="KAG6771529.1"/>
    </source>
</evidence>
<evidence type="ECO:0000256" key="7">
    <source>
        <dbReference type="SAM" id="Phobius"/>
    </source>
</evidence>
<feature type="transmembrane region" description="Helical" evidence="7">
    <location>
        <begin position="389"/>
        <end position="407"/>
    </location>
</feature>
<keyword evidence="3 7" id="KW-0812">Transmembrane</keyword>
<dbReference type="GO" id="GO:0022857">
    <property type="term" value="F:transmembrane transporter activity"/>
    <property type="evidence" value="ECO:0007669"/>
    <property type="project" value="InterPro"/>
</dbReference>
<comment type="similarity">
    <text evidence="2">Belongs to the drug/metabolite transporter (DMT) superfamily. Plant drug/metabolite exporter (P-DME) (TC 2.A.7.4) family.</text>
</comment>
<dbReference type="Proteomes" id="UP000886885">
    <property type="component" value="Chromosome 6A"/>
</dbReference>
<feature type="transmembrane region" description="Helical" evidence="7">
    <location>
        <begin position="217"/>
        <end position="237"/>
    </location>
</feature>
<organism evidence="9 10">
    <name type="scientific">Populus tomentosa</name>
    <name type="common">Chinese white poplar</name>
    <dbReference type="NCBI Taxonomy" id="118781"/>
    <lineage>
        <taxon>Eukaryota</taxon>
        <taxon>Viridiplantae</taxon>
        <taxon>Streptophyta</taxon>
        <taxon>Embryophyta</taxon>
        <taxon>Tracheophyta</taxon>
        <taxon>Spermatophyta</taxon>
        <taxon>Magnoliopsida</taxon>
        <taxon>eudicotyledons</taxon>
        <taxon>Gunneridae</taxon>
        <taxon>Pentapetalae</taxon>
        <taxon>rosids</taxon>
        <taxon>fabids</taxon>
        <taxon>Malpighiales</taxon>
        <taxon>Salicaceae</taxon>
        <taxon>Saliceae</taxon>
        <taxon>Populus</taxon>
    </lineage>
</organism>
<dbReference type="PANTHER" id="PTHR31218">
    <property type="entry name" value="WAT1-RELATED PROTEIN"/>
    <property type="match status" value="1"/>
</dbReference>
<accession>A0A8X8D0D0</accession>
<feature type="region of interest" description="Disordered" evidence="6">
    <location>
        <begin position="413"/>
        <end position="433"/>
    </location>
</feature>
<dbReference type="AlphaFoldDB" id="A0A8X8D0D0"/>
<feature type="transmembrane region" description="Helical" evidence="7">
    <location>
        <begin position="122"/>
        <end position="144"/>
    </location>
</feature>
<comment type="subcellular location">
    <subcellularLocation>
        <location evidence="1">Membrane</location>
        <topology evidence="1">Multi-pass membrane protein</topology>
    </subcellularLocation>
</comment>
<feature type="transmembrane region" description="Helical" evidence="7">
    <location>
        <begin position="95"/>
        <end position="116"/>
    </location>
</feature>
<evidence type="ECO:0000256" key="3">
    <source>
        <dbReference type="ARBA" id="ARBA00022692"/>
    </source>
</evidence>
<protein>
    <recommendedName>
        <fullName evidence="8">EamA domain-containing protein</fullName>
    </recommendedName>
</protein>
<dbReference type="InterPro" id="IPR000620">
    <property type="entry name" value="EamA_dom"/>
</dbReference>
<feature type="transmembrane region" description="Helical" evidence="7">
    <location>
        <begin position="330"/>
        <end position="350"/>
    </location>
</feature>
<dbReference type="EMBL" id="JAAWWB010000011">
    <property type="protein sequence ID" value="KAG6771529.1"/>
    <property type="molecule type" value="Genomic_DNA"/>
</dbReference>
<feature type="transmembrane region" description="Helical" evidence="7">
    <location>
        <begin position="297"/>
        <end position="318"/>
    </location>
</feature>